<gene>
    <name evidence="2" type="ORF">AALM99_01410</name>
</gene>
<keyword evidence="3" id="KW-1185">Reference proteome</keyword>
<protein>
    <submittedName>
        <fullName evidence="2">ABC transporter ATP-binding protein</fullName>
    </submittedName>
</protein>
<keyword evidence="2" id="KW-0547">Nucleotide-binding</keyword>
<name>A0ABV4D804_9LACT</name>
<dbReference type="RefSeq" id="WP_369917657.1">
    <property type="nucleotide sequence ID" value="NZ_JBCLSQ010000003.1"/>
</dbReference>
<sequence length="72" mass="8279">MSNLKIEINKFGIFFVTGRNGVGKSTLFNSMLGEVYRISINNKLIVKGNNKIVYINEMKILLAMNFFYLKNI</sequence>
<accession>A0ABV4D804</accession>
<evidence type="ECO:0000313" key="2">
    <source>
        <dbReference type="EMBL" id="MEY8537103.1"/>
    </source>
</evidence>
<comment type="caution">
    <text evidence="2">The sequence shown here is derived from an EMBL/GenBank/DDBJ whole genome shotgun (WGS) entry which is preliminary data.</text>
</comment>
<dbReference type="CDD" id="cd00267">
    <property type="entry name" value="ABC_ATPase"/>
    <property type="match status" value="1"/>
</dbReference>
<keyword evidence="2" id="KW-0067">ATP-binding</keyword>
<evidence type="ECO:0000313" key="3">
    <source>
        <dbReference type="Proteomes" id="UP001565242"/>
    </source>
</evidence>
<feature type="domain" description="ABC transporter" evidence="1">
    <location>
        <begin position="2"/>
        <end position="38"/>
    </location>
</feature>
<dbReference type="Pfam" id="PF00005">
    <property type="entry name" value="ABC_tran"/>
    <property type="match status" value="1"/>
</dbReference>
<dbReference type="Gene3D" id="3.40.50.300">
    <property type="entry name" value="P-loop containing nucleotide triphosphate hydrolases"/>
    <property type="match status" value="1"/>
</dbReference>
<organism evidence="2 3">
    <name type="scientific">Lactococcus muris</name>
    <dbReference type="NCBI Taxonomy" id="2941330"/>
    <lineage>
        <taxon>Bacteria</taxon>
        <taxon>Bacillati</taxon>
        <taxon>Bacillota</taxon>
        <taxon>Bacilli</taxon>
        <taxon>Lactobacillales</taxon>
        <taxon>Streptococcaceae</taxon>
        <taxon>Lactococcus</taxon>
    </lineage>
</organism>
<proteinExistence type="predicted"/>
<dbReference type="GO" id="GO:0005524">
    <property type="term" value="F:ATP binding"/>
    <property type="evidence" value="ECO:0007669"/>
    <property type="project" value="UniProtKB-KW"/>
</dbReference>
<dbReference type="InterPro" id="IPR003439">
    <property type="entry name" value="ABC_transporter-like_ATP-bd"/>
</dbReference>
<dbReference type="SUPFAM" id="SSF52540">
    <property type="entry name" value="P-loop containing nucleoside triphosphate hydrolases"/>
    <property type="match status" value="1"/>
</dbReference>
<dbReference type="InterPro" id="IPR027417">
    <property type="entry name" value="P-loop_NTPase"/>
</dbReference>
<reference evidence="2 3" key="1">
    <citation type="submission" date="2024-03" db="EMBL/GenBank/DDBJ databases">
        <title>Mouse gut bacterial collection (mGBC) of GemPharmatech.</title>
        <authorList>
            <person name="He Y."/>
            <person name="Dong L."/>
            <person name="Wu D."/>
            <person name="Gao X."/>
            <person name="Lin Z."/>
        </authorList>
    </citation>
    <scope>NUCLEOTIDE SEQUENCE [LARGE SCALE GENOMIC DNA]</scope>
    <source>
        <strain evidence="2 3">20-218</strain>
    </source>
</reference>
<dbReference type="EMBL" id="JBCLSQ010000003">
    <property type="protein sequence ID" value="MEY8537103.1"/>
    <property type="molecule type" value="Genomic_DNA"/>
</dbReference>
<evidence type="ECO:0000259" key="1">
    <source>
        <dbReference type="Pfam" id="PF00005"/>
    </source>
</evidence>
<dbReference type="Proteomes" id="UP001565242">
    <property type="component" value="Unassembled WGS sequence"/>
</dbReference>